<dbReference type="AlphaFoldDB" id="A0A438K3B2"/>
<reference evidence="1 2" key="1">
    <citation type="journal article" date="2018" name="PLoS Genet.">
        <title>Population sequencing reveals clonal diversity and ancestral inbreeding in the grapevine cultivar Chardonnay.</title>
        <authorList>
            <person name="Roach M.J."/>
            <person name="Johnson D.L."/>
            <person name="Bohlmann J."/>
            <person name="van Vuuren H.J."/>
            <person name="Jones S.J."/>
            <person name="Pretorius I.S."/>
            <person name="Schmidt S.A."/>
            <person name="Borneman A.R."/>
        </authorList>
    </citation>
    <scope>NUCLEOTIDE SEQUENCE [LARGE SCALE GENOMIC DNA]</scope>
    <source>
        <strain evidence="2">cv. Chardonnay</strain>
        <tissue evidence="1">Leaf</tissue>
    </source>
</reference>
<proteinExistence type="predicted"/>
<evidence type="ECO:0000313" key="2">
    <source>
        <dbReference type="Proteomes" id="UP000288805"/>
    </source>
</evidence>
<evidence type="ECO:0000313" key="1">
    <source>
        <dbReference type="EMBL" id="RVX15661.1"/>
    </source>
</evidence>
<comment type="caution">
    <text evidence="1">The sequence shown here is derived from an EMBL/GenBank/DDBJ whole genome shotgun (WGS) entry which is preliminary data.</text>
</comment>
<gene>
    <name evidence="1" type="ORF">CK203_009212</name>
</gene>
<organism evidence="1 2">
    <name type="scientific">Vitis vinifera</name>
    <name type="common">Grape</name>
    <dbReference type="NCBI Taxonomy" id="29760"/>
    <lineage>
        <taxon>Eukaryota</taxon>
        <taxon>Viridiplantae</taxon>
        <taxon>Streptophyta</taxon>
        <taxon>Embryophyta</taxon>
        <taxon>Tracheophyta</taxon>
        <taxon>Spermatophyta</taxon>
        <taxon>Magnoliopsida</taxon>
        <taxon>eudicotyledons</taxon>
        <taxon>Gunneridae</taxon>
        <taxon>Pentapetalae</taxon>
        <taxon>rosids</taxon>
        <taxon>Vitales</taxon>
        <taxon>Vitaceae</taxon>
        <taxon>Viteae</taxon>
        <taxon>Vitis</taxon>
    </lineage>
</organism>
<dbReference type="Proteomes" id="UP000288805">
    <property type="component" value="Unassembled WGS sequence"/>
</dbReference>
<name>A0A438K3B2_VITVI</name>
<accession>A0A438K3B2</accession>
<dbReference type="EMBL" id="QGNW01000018">
    <property type="protein sequence ID" value="RVX15661.1"/>
    <property type="molecule type" value="Genomic_DNA"/>
</dbReference>
<sequence length="148" mass="16743">MGEGTVLTFQKLPQEREDPGASSQAWKAMEMHQGTQEAFNGGNLRRSESRVILMVRQISDVALIVNETIDSRLKGNSLEALIWFKAIFGLKINMENSEFIPVGMIDDEEVLAFELGCRMRELPSMFLAFPLGVPLKLPIVWDVVEERF</sequence>
<protein>
    <submittedName>
        <fullName evidence="1">Uncharacterized protein</fullName>
    </submittedName>
</protein>